<keyword evidence="2" id="KW-1003">Cell membrane</keyword>
<dbReference type="AlphaFoldDB" id="A0A5C6E7P1"/>
<protein>
    <recommendedName>
        <fullName evidence="11">DUF2029 domain-containing protein</fullName>
    </recommendedName>
</protein>
<evidence type="ECO:0000313" key="10">
    <source>
        <dbReference type="Proteomes" id="UP000315471"/>
    </source>
</evidence>
<dbReference type="Pfam" id="PF09594">
    <property type="entry name" value="GT87"/>
    <property type="match status" value="1"/>
</dbReference>
<feature type="transmembrane region" description="Helical" evidence="8">
    <location>
        <begin position="275"/>
        <end position="294"/>
    </location>
</feature>
<dbReference type="GO" id="GO:0005886">
    <property type="term" value="C:plasma membrane"/>
    <property type="evidence" value="ECO:0007669"/>
    <property type="project" value="UniProtKB-SubCell"/>
</dbReference>
<feature type="transmembrane region" description="Helical" evidence="8">
    <location>
        <begin position="348"/>
        <end position="367"/>
    </location>
</feature>
<feature type="transmembrane region" description="Helical" evidence="8">
    <location>
        <begin position="20"/>
        <end position="37"/>
    </location>
</feature>
<name>A0A5C6E7P1_9BACT</name>
<evidence type="ECO:0000256" key="4">
    <source>
        <dbReference type="ARBA" id="ARBA00022692"/>
    </source>
</evidence>
<reference evidence="9 10" key="1">
    <citation type="submission" date="2019-02" db="EMBL/GenBank/DDBJ databases">
        <title>Deep-cultivation of Planctomycetes and their phenomic and genomic characterization uncovers novel biology.</title>
        <authorList>
            <person name="Wiegand S."/>
            <person name="Jogler M."/>
            <person name="Boedeker C."/>
            <person name="Pinto D."/>
            <person name="Vollmers J."/>
            <person name="Rivas-Marin E."/>
            <person name="Kohn T."/>
            <person name="Peeters S.H."/>
            <person name="Heuer A."/>
            <person name="Rast P."/>
            <person name="Oberbeckmann S."/>
            <person name="Bunk B."/>
            <person name="Jeske O."/>
            <person name="Meyerdierks A."/>
            <person name="Storesund J.E."/>
            <person name="Kallscheuer N."/>
            <person name="Luecker S."/>
            <person name="Lage O.M."/>
            <person name="Pohl T."/>
            <person name="Merkel B.J."/>
            <person name="Hornburger P."/>
            <person name="Mueller R.-W."/>
            <person name="Bruemmer F."/>
            <person name="Labrenz M."/>
            <person name="Spormann A.M."/>
            <person name="Op Den Camp H."/>
            <person name="Overmann J."/>
            <person name="Amann R."/>
            <person name="Jetten M.S.M."/>
            <person name="Mascher T."/>
            <person name="Medema M.H."/>
            <person name="Devos D.P."/>
            <person name="Kaster A.-K."/>
            <person name="Ovreas L."/>
            <person name="Rohde M."/>
            <person name="Galperin M.Y."/>
            <person name="Jogler C."/>
        </authorList>
    </citation>
    <scope>NUCLEOTIDE SEQUENCE [LARGE SCALE GENOMIC DNA]</scope>
    <source>
        <strain evidence="9 10">Q31b</strain>
    </source>
</reference>
<evidence type="ECO:0000313" key="9">
    <source>
        <dbReference type="EMBL" id="TWU43229.1"/>
    </source>
</evidence>
<dbReference type="RefSeq" id="WP_146599692.1">
    <property type="nucleotide sequence ID" value="NZ_SJPY01000003.1"/>
</dbReference>
<comment type="caution">
    <text evidence="9">The sequence shown here is derived from an EMBL/GenBank/DDBJ whole genome shotgun (WGS) entry which is preliminary data.</text>
</comment>
<keyword evidence="10" id="KW-1185">Reference proteome</keyword>
<keyword evidence="6 8" id="KW-0472">Membrane</keyword>
<comment type="similarity">
    <text evidence="7">Belongs to the glycosyltransferase 87 family.</text>
</comment>
<evidence type="ECO:0000256" key="5">
    <source>
        <dbReference type="ARBA" id="ARBA00022989"/>
    </source>
</evidence>
<evidence type="ECO:0000256" key="2">
    <source>
        <dbReference type="ARBA" id="ARBA00022475"/>
    </source>
</evidence>
<keyword evidence="5 8" id="KW-1133">Transmembrane helix</keyword>
<accession>A0A5C6E7P1</accession>
<dbReference type="EMBL" id="SJPY01000003">
    <property type="protein sequence ID" value="TWU43229.1"/>
    <property type="molecule type" value="Genomic_DNA"/>
</dbReference>
<sequence length="415" mass="46261">MTKQTSSISRLGKTRLIHGLPIFIYATALALGMIAFVNNPERSVSFHYERAAERWVGGESLYEHSKDSGHGFLYLPQAAILHTPYAFASAISGWPLFGDLLWRLFSWSMLAWATMRLSSVIFSDWRDSCGVSASTNRIDWRIALATSMLGLSCLRIGQSTLLMTAIMLLCLDCWYRERYPLCAALAVLAICVKPLAIVLPMLLFVVTPKTRKPLLFGGILALAAPFVLQSPTYVWQQYVDCVAMLRTASNAEVIAYWAQPFSMLSQFGIDIPSQFLHPIRAAAALVVLVIVMAATRNLSRSRQVLWLFAWTGIYLMLFNPRTENSTYALIGPLYGWYIAKAELESRRIAGWFAFGLLILTMGSHEIGKHFTPADGSANWLAPLCCCVLTAMLAIEFLSEMKQTQQDADDLPSCSR</sequence>
<evidence type="ECO:0000256" key="1">
    <source>
        <dbReference type="ARBA" id="ARBA00004651"/>
    </source>
</evidence>
<evidence type="ECO:0000256" key="8">
    <source>
        <dbReference type="SAM" id="Phobius"/>
    </source>
</evidence>
<gene>
    <name evidence="9" type="ORF">Q31b_22670</name>
</gene>
<organism evidence="9 10">
    <name type="scientific">Novipirellula aureliae</name>
    <dbReference type="NCBI Taxonomy" id="2527966"/>
    <lineage>
        <taxon>Bacteria</taxon>
        <taxon>Pseudomonadati</taxon>
        <taxon>Planctomycetota</taxon>
        <taxon>Planctomycetia</taxon>
        <taxon>Pirellulales</taxon>
        <taxon>Pirellulaceae</taxon>
        <taxon>Novipirellula</taxon>
    </lineage>
</organism>
<dbReference type="InterPro" id="IPR018584">
    <property type="entry name" value="GT87"/>
</dbReference>
<evidence type="ECO:0000256" key="3">
    <source>
        <dbReference type="ARBA" id="ARBA00022679"/>
    </source>
</evidence>
<feature type="transmembrane region" description="Helical" evidence="8">
    <location>
        <begin position="181"/>
        <end position="207"/>
    </location>
</feature>
<feature type="transmembrane region" description="Helical" evidence="8">
    <location>
        <begin position="379"/>
        <end position="397"/>
    </location>
</feature>
<dbReference type="GO" id="GO:0016758">
    <property type="term" value="F:hexosyltransferase activity"/>
    <property type="evidence" value="ECO:0007669"/>
    <property type="project" value="InterPro"/>
</dbReference>
<comment type="subcellular location">
    <subcellularLocation>
        <location evidence="1">Cell membrane</location>
        <topology evidence="1">Multi-pass membrane protein</topology>
    </subcellularLocation>
</comment>
<dbReference type="Proteomes" id="UP000315471">
    <property type="component" value="Unassembled WGS sequence"/>
</dbReference>
<evidence type="ECO:0008006" key="11">
    <source>
        <dbReference type="Google" id="ProtNLM"/>
    </source>
</evidence>
<keyword evidence="4 8" id="KW-0812">Transmembrane</keyword>
<proteinExistence type="inferred from homology"/>
<evidence type="ECO:0000256" key="6">
    <source>
        <dbReference type="ARBA" id="ARBA00023136"/>
    </source>
</evidence>
<feature type="transmembrane region" description="Helical" evidence="8">
    <location>
        <begin position="142"/>
        <end position="169"/>
    </location>
</feature>
<feature type="transmembrane region" description="Helical" evidence="8">
    <location>
        <begin position="214"/>
        <end position="235"/>
    </location>
</feature>
<dbReference type="OrthoDB" id="8096476at2"/>
<keyword evidence="3" id="KW-0808">Transferase</keyword>
<evidence type="ECO:0000256" key="7">
    <source>
        <dbReference type="ARBA" id="ARBA00024033"/>
    </source>
</evidence>